<dbReference type="Pfam" id="PF11139">
    <property type="entry name" value="SfLAP"/>
    <property type="match status" value="1"/>
</dbReference>
<proteinExistence type="predicted"/>
<dbReference type="RefSeq" id="WP_382362652.1">
    <property type="nucleotide sequence ID" value="NZ_JBHLWV010000016.1"/>
</dbReference>
<keyword evidence="1" id="KW-0472">Membrane</keyword>
<dbReference type="Proteomes" id="UP001589783">
    <property type="component" value="Unassembled WGS sequence"/>
</dbReference>
<dbReference type="InterPro" id="IPR021315">
    <property type="entry name" value="Gap/Sap"/>
</dbReference>
<feature type="transmembrane region" description="Helical" evidence="1">
    <location>
        <begin position="124"/>
        <end position="144"/>
    </location>
</feature>
<evidence type="ECO:0000313" key="2">
    <source>
        <dbReference type="EMBL" id="MFC0314673.1"/>
    </source>
</evidence>
<evidence type="ECO:0000256" key="1">
    <source>
        <dbReference type="SAM" id="Phobius"/>
    </source>
</evidence>
<feature type="transmembrane region" description="Helical" evidence="1">
    <location>
        <begin position="164"/>
        <end position="190"/>
    </location>
</feature>
<feature type="transmembrane region" description="Helical" evidence="1">
    <location>
        <begin position="38"/>
        <end position="57"/>
    </location>
</feature>
<gene>
    <name evidence="2" type="ORF">ACFFJD_07385</name>
</gene>
<sequence length="232" mass="23996">MWAGLGDTLPMAMGLALSPVAITTALVFLPAPRGRVKTALFAAGWFLPIFAVTAISMVVTDVADEEDPTGTADGLDVLHLAFGVLFFALAALAWIKRPDRDRGDRAADALDEHKPGLMDRLDGMGVWAALGVGVAEGVVILKNIPLAISAGTTLGAVDMSTEAGLAMAAVFTALATLGVLVPLGLVLIGGARVEGSLREARAWIDAHMTAITLVVLLVFGALFLGEGLNLTR</sequence>
<feature type="transmembrane region" description="Helical" evidence="1">
    <location>
        <begin position="77"/>
        <end position="95"/>
    </location>
</feature>
<feature type="transmembrane region" description="Helical" evidence="1">
    <location>
        <begin position="12"/>
        <end position="31"/>
    </location>
</feature>
<accession>A0ABV6H717</accession>
<dbReference type="EMBL" id="JBHLWV010000016">
    <property type="protein sequence ID" value="MFC0314673.1"/>
    <property type="molecule type" value="Genomic_DNA"/>
</dbReference>
<evidence type="ECO:0000313" key="3">
    <source>
        <dbReference type="Proteomes" id="UP001589783"/>
    </source>
</evidence>
<keyword evidence="1" id="KW-1133">Transmembrane helix</keyword>
<name>A0ABV6H717_9ACTN</name>
<organism evidence="2 3">
    <name type="scientific">Gordonia phosphorivorans</name>
    <dbReference type="NCBI Taxonomy" id="1056982"/>
    <lineage>
        <taxon>Bacteria</taxon>
        <taxon>Bacillati</taxon>
        <taxon>Actinomycetota</taxon>
        <taxon>Actinomycetes</taxon>
        <taxon>Mycobacteriales</taxon>
        <taxon>Gordoniaceae</taxon>
        <taxon>Gordonia</taxon>
    </lineage>
</organism>
<protein>
    <submittedName>
        <fullName evidence="2">GAP family protein</fullName>
    </submittedName>
</protein>
<keyword evidence="3" id="KW-1185">Reference proteome</keyword>
<reference evidence="2 3" key="1">
    <citation type="submission" date="2024-09" db="EMBL/GenBank/DDBJ databases">
        <authorList>
            <person name="Sun Q."/>
            <person name="Mori K."/>
        </authorList>
    </citation>
    <scope>NUCLEOTIDE SEQUENCE [LARGE SCALE GENOMIC DNA]</scope>
    <source>
        <strain evidence="2 3">CCM 7957</strain>
    </source>
</reference>
<feature type="transmembrane region" description="Helical" evidence="1">
    <location>
        <begin position="202"/>
        <end position="224"/>
    </location>
</feature>
<comment type="caution">
    <text evidence="2">The sequence shown here is derived from an EMBL/GenBank/DDBJ whole genome shotgun (WGS) entry which is preliminary data.</text>
</comment>
<keyword evidence="1" id="KW-0812">Transmembrane</keyword>